<accession>A0AAD9WL32</accession>
<dbReference type="InterPro" id="IPR043502">
    <property type="entry name" value="DNA/RNA_pol_sf"/>
</dbReference>
<dbReference type="InterPro" id="IPR000477">
    <property type="entry name" value="RT_dom"/>
</dbReference>
<dbReference type="EMBL" id="JANJYI010000009">
    <property type="protein sequence ID" value="KAK2635086.1"/>
    <property type="molecule type" value="Genomic_DNA"/>
</dbReference>
<protein>
    <recommendedName>
        <fullName evidence="1">Reverse transcriptase domain-containing protein</fullName>
    </recommendedName>
</protein>
<dbReference type="Pfam" id="PF00078">
    <property type="entry name" value="RVT_1"/>
    <property type="match status" value="1"/>
</dbReference>
<dbReference type="PANTHER" id="PTHR31635:SF196">
    <property type="entry name" value="REVERSE TRANSCRIPTASE DOMAIN-CONTAINING PROTEIN-RELATED"/>
    <property type="match status" value="1"/>
</dbReference>
<reference evidence="2" key="1">
    <citation type="journal article" date="2023" name="Plant J.">
        <title>Genome sequences and population genomics provide insights into the demographic history, inbreeding, and mutation load of two 'living fossil' tree species of Dipteronia.</title>
        <authorList>
            <person name="Feng Y."/>
            <person name="Comes H.P."/>
            <person name="Chen J."/>
            <person name="Zhu S."/>
            <person name="Lu R."/>
            <person name="Zhang X."/>
            <person name="Li P."/>
            <person name="Qiu J."/>
            <person name="Olsen K.M."/>
            <person name="Qiu Y."/>
        </authorList>
    </citation>
    <scope>NUCLEOTIDE SEQUENCE</scope>
    <source>
        <strain evidence="2">KIB01</strain>
    </source>
</reference>
<evidence type="ECO:0000259" key="1">
    <source>
        <dbReference type="Pfam" id="PF00078"/>
    </source>
</evidence>
<organism evidence="2 3">
    <name type="scientific">Dipteronia dyeriana</name>
    <dbReference type="NCBI Taxonomy" id="168575"/>
    <lineage>
        <taxon>Eukaryota</taxon>
        <taxon>Viridiplantae</taxon>
        <taxon>Streptophyta</taxon>
        <taxon>Embryophyta</taxon>
        <taxon>Tracheophyta</taxon>
        <taxon>Spermatophyta</taxon>
        <taxon>Magnoliopsida</taxon>
        <taxon>eudicotyledons</taxon>
        <taxon>Gunneridae</taxon>
        <taxon>Pentapetalae</taxon>
        <taxon>rosids</taxon>
        <taxon>malvids</taxon>
        <taxon>Sapindales</taxon>
        <taxon>Sapindaceae</taxon>
        <taxon>Hippocastanoideae</taxon>
        <taxon>Acereae</taxon>
        <taxon>Dipteronia</taxon>
    </lineage>
</organism>
<keyword evidence="3" id="KW-1185">Reference proteome</keyword>
<sequence length="208" mass="24082">MKRISKAFSVQSVSYLDKDFTGEEIRRSIFGMGHLKASGKDGFLAVFYQKFWDSVGMEVTKYCLEVLNKSKSLEDINETVIILIPKIQKPTNMGDYRPISLCNVLYKIIIKAMTNRLRCVLGEVISETQCAFIPGRMISDNTIVGYECVNMLKRRKRKIGYMALKLDMSKAYDRVEWGFIEKMIFKLGFPEKWRNLIMNCISTVSYFL</sequence>
<comment type="caution">
    <text evidence="2">The sequence shown here is derived from an EMBL/GenBank/DDBJ whole genome shotgun (WGS) entry which is preliminary data.</text>
</comment>
<gene>
    <name evidence="2" type="ORF">Ddye_029878</name>
</gene>
<dbReference type="CDD" id="cd01650">
    <property type="entry name" value="RT_nLTR_like"/>
    <property type="match status" value="1"/>
</dbReference>
<dbReference type="Proteomes" id="UP001280121">
    <property type="component" value="Unassembled WGS sequence"/>
</dbReference>
<dbReference type="PANTHER" id="PTHR31635">
    <property type="entry name" value="REVERSE TRANSCRIPTASE DOMAIN-CONTAINING PROTEIN-RELATED"/>
    <property type="match status" value="1"/>
</dbReference>
<dbReference type="AlphaFoldDB" id="A0AAD9WL32"/>
<evidence type="ECO:0000313" key="2">
    <source>
        <dbReference type="EMBL" id="KAK2635086.1"/>
    </source>
</evidence>
<dbReference type="SUPFAM" id="SSF56672">
    <property type="entry name" value="DNA/RNA polymerases"/>
    <property type="match status" value="1"/>
</dbReference>
<proteinExistence type="predicted"/>
<feature type="domain" description="Reverse transcriptase" evidence="1">
    <location>
        <begin position="87"/>
        <end position="200"/>
    </location>
</feature>
<evidence type="ECO:0000313" key="3">
    <source>
        <dbReference type="Proteomes" id="UP001280121"/>
    </source>
</evidence>
<name>A0AAD9WL32_9ROSI</name>